<evidence type="ECO:0000313" key="2">
    <source>
        <dbReference type="Proteomes" id="UP000434044"/>
    </source>
</evidence>
<dbReference type="OrthoDB" id="5769639at2"/>
<reference evidence="1 2" key="1">
    <citation type="submission" date="2019-11" db="EMBL/GenBank/DDBJ databases">
        <title>Whole-genome sequence of the anaerobic purple sulfur bacterium Allochromatium palmeri DSM 15591.</title>
        <authorList>
            <person name="Kyndt J.A."/>
            <person name="Meyer T.E."/>
        </authorList>
    </citation>
    <scope>NUCLEOTIDE SEQUENCE [LARGE SCALE GENOMIC DNA]</scope>
    <source>
        <strain evidence="1 2">DSM 15591</strain>
    </source>
</reference>
<dbReference type="AlphaFoldDB" id="A0A6N8EJJ8"/>
<gene>
    <name evidence="1" type="ORF">GJ668_15630</name>
</gene>
<dbReference type="RefSeq" id="WP_155451067.1">
    <property type="nucleotide sequence ID" value="NZ_WNKT01000042.1"/>
</dbReference>
<evidence type="ECO:0000313" key="1">
    <source>
        <dbReference type="EMBL" id="MTW22504.1"/>
    </source>
</evidence>
<accession>A0A6N8EJJ8</accession>
<comment type="caution">
    <text evidence="1">The sequence shown here is derived from an EMBL/GenBank/DDBJ whole genome shotgun (WGS) entry which is preliminary data.</text>
</comment>
<dbReference type="EMBL" id="WNKT01000042">
    <property type="protein sequence ID" value="MTW22504.1"/>
    <property type="molecule type" value="Genomic_DNA"/>
</dbReference>
<protein>
    <submittedName>
        <fullName evidence="1">Uncharacterized protein</fullName>
    </submittedName>
</protein>
<proteinExistence type="predicted"/>
<sequence length="106" mass="12393">MQQHIRRAQRLHDWMAERFGVREPYQYRAKHLRYALEHGTAGLAAGTRYDYWRTARVLAAAIGKWPDWEPHLRGPWTSPHPEIRCLGLDQQRHGYGGRPAKLPIKG</sequence>
<name>A0A6N8EJJ8_9GAMM</name>
<organism evidence="1 2">
    <name type="scientific">Allochromatium palmeri</name>
    <dbReference type="NCBI Taxonomy" id="231048"/>
    <lineage>
        <taxon>Bacteria</taxon>
        <taxon>Pseudomonadati</taxon>
        <taxon>Pseudomonadota</taxon>
        <taxon>Gammaproteobacteria</taxon>
        <taxon>Chromatiales</taxon>
        <taxon>Chromatiaceae</taxon>
        <taxon>Allochromatium</taxon>
    </lineage>
</organism>
<keyword evidence="2" id="KW-1185">Reference proteome</keyword>
<dbReference type="Proteomes" id="UP000434044">
    <property type="component" value="Unassembled WGS sequence"/>
</dbReference>